<evidence type="ECO:0008006" key="7">
    <source>
        <dbReference type="Google" id="ProtNLM"/>
    </source>
</evidence>
<name>A0A8K0CEQ3_IGNLU</name>
<accession>A0A8K0CEQ3</accession>
<dbReference type="CDD" id="cd19867">
    <property type="entry name" value="DSRM_DGCR8_rpt1"/>
    <property type="match status" value="1"/>
</dbReference>
<dbReference type="SMART" id="SM00358">
    <property type="entry name" value="DSRM"/>
    <property type="match status" value="2"/>
</dbReference>
<dbReference type="AlphaFoldDB" id="A0A8K0CEQ3"/>
<comment type="caution">
    <text evidence="5">The sequence shown here is derived from an EMBL/GenBank/DDBJ whole genome shotgun (WGS) entry which is preliminary data.</text>
</comment>
<feature type="domain" description="DRBM" evidence="4">
    <location>
        <begin position="289"/>
        <end position="356"/>
    </location>
</feature>
<dbReference type="InterPro" id="IPR040375">
    <property type="entry name" value="DGCR8"/>
</dbReference>
<dbReference type="SMART" id="SM00456">
    <property type="entry name" value="WW"/>
    <property type="match status" value="1"/>
</dbReference>
<dbReference type="FunFam" id="3.30.160.20:FF:000021">
    <property type="entry name" value="Microprocessor complex subunit DGCR8"/>
    <property type="match status" value="1"/>
</dbReference>
<dbReference type="GO" id="GO:0031053">
    <property type="term" value="P:primary miRNA processing"/>
    <property type="evidence" value="ECO:0007669"/>
    <property type="project" value="InterPro"/>
</dbReference>
<organism evidence="5 6">
    <name type="scientific">Ignelater luminosus</name>
    <name type="common">Cucubano</name>
    <name type="synonym">Pyrophorus luminosus</name>
    <dbReference type="NCBI Taxonomy" id="2038154"/>
    <lineage>
        <taxon>Eukaryota</taxon>
        <taxon>Metazoa</taxon>
        <taxon>Ecdysozoa</taxon>
        <taxon>Arthropoda</taxon>
        <taxon>Hexapoda</taxon>
        <taxon>Insecta</taxon>
        <taxon>Pterygota</taxon>
        <taxon>Neoptera</taxon>
        <taxon>Endopterygota</taxon>
        <taxon>Coleoptera</taxon>
        <taxon>Polyphaga</taxon>
        <taxon>Elateriformia</taxon>
        <taxon>Elateroidea</taxon>
        <taxon>Elateridae</taxon>
        <taxon>Agrypninae</taxon>
        <taxon>Pyrophorini</taxon>
        <taxon>Ignelater</taxon>
    </lineage>
</organism>
<feature type="compositionally biased region" description="Acidic residues" evidence="2">
    <location>
        <begin position="50"/>
        <end position="70"/>
    </location>
</feature>
<keyword evidence="6" id="KW-1185">Reference proteome</keyword>
<dbReference type="PANTHER" id="PTHR13482">
    <property type="entry name" value="MICRORNA PROCESSOR COMPLEX SUBUNIT DGCR8"/>
    <property type="match status" value="1"/>
</dbReference>
<dbReference type="InterPro" id="IPR014720">
    <property type="entry name" value="dsRBD_dom"/>
</dbReference>
<evidence type="ECO:0000256" key="2">
    <source>
        <dbReference type="SAM" id="MobiDB-lite"/>
    </source>
</evidence>
<feature type="domain" description="WW" evidence="3">
    <location>
        <begin position="116"/>
        <end position="149"/>
    </location>
</feature>
<feature type="compositionally biased region" description="Basic and acidic residues" evidence="2">
    <location>
        <begin position="71"/>
        <end position="86"/>
    </location>
</feature>
<keyword evidence="1" id="KW-0694">RNA-binding</keyword>
<reference evidence="5" key="1">
    <citation type="submission" date="2019-08" db="EMBL/GenBank/DDBJ databases">
        <title>The genome of the North American firefly Photinus pyralis.</title>
        <authorList>
            <consortium name="Photinus pyralis genome working group"/>
            <person name="Fallon T.R."/>
            <person name="Sander Lower S.E."/>
            <person name="Weng J.-K."/>
        </authorList>
    </citation>
    <scope>NUCLEOTIDE SEQUENCE</scope>
    <source>
        <strain evidence="5">TRF0915ILg1</strain>
        <tissue evidence="5">Whole body</tissue>
    </source>
</reference>
<proteinExistence type="predicted"/>
<dbReference type="PROSITE" id="PS50020">
    <property type="entry name" value="WW_DOMAIN_2"/>
    <property type="match status" value="1"/>
</dbReference>
<dbReference type="FunFam" id="3.30.160.20:FF:000051">
    <property type="entry name" value="Microprocessor complex subunit DGCR8"/>
    <property type="match status" value="1"/>
</dbReference>
<protein>
    <recommendedName>
        <fullName evidence="7">Pasha</fullName>
    </recommendedName>
</protein>
<dbReference type="FunFam" id="3.30.160.590:FF:000001">
    <property type="entry name" value="microprocessor complex subunit DGCR8"/>
    <property type="match status" value="1"/>
</dbReference>
<dbReference type="Gene3D" id="3.30.160.590">
    <property type="match status" value="1"/>
</dbReference>
<dbReference type="GO" id="GO:0042802">
    <property type="term" value="F:identical protein binding"/>
    <property type="evidence" value="ECO:0007669"/>
    <property type="project" value="InterPro"/>
</dbReference>
<evidence type="ECO:0000313" key="5">
    <source>
        <dbReference type="EMBL" id="KAF2882787.1"/>
    </source>
</evidence>
<dbReference type="GO" id="GO:0070877">
    <property type="term" value="C:microprocessor complex"/>
    <property type="evidence" value="ECO:0007669"/>
    <property type="project" value="InterPro"/>
</dbReference>
<dbReference type="SUPFAM" id="SSF54768">
    <property type="entry name" value="dsRNA-binding domain-like"/>
    <property type="match status" value="1"/>
</dbReference>
<feature type="region of interest" description="Disordered" evidence="2">
    <location>
        <begin position="48"/>
        <end position="98"/>
    </location>
</feature>
<dbReference type="Proteomes" id="UP000801492">
    <property type="component" value="Unassembled WGS sequence"/>
</dbReference>
<dbReference type="InterPro" id="IPR001202">
    <property type="entry name" value="WW_dom"/>
</dbReference>
<evidence type="ECO:0000256" key="1">
    <source>
        <dbReference type="PROSITE-ProRule" id="PRU00266"/>
    </source>
</evidence>
<feature type="compositionally biased region" description="Polar residues" evidence="2">
    <location>
        <begin position="17"/>
        <end position="31"/>
    </location>
</feature>
<dbReference type="EMBL" id="VTPC01090587">
    <property type="protein sequence ID" value="KAF2882787.1"/>
    <property type="molecule type" value="Genomic_DNA"/>
</dbReference>
<dbReference type="GO" id="GO:0003725">
    <property type="term" value="F:double-stranded RNA binding"/>
    <property type="evidence" value="ECO:0007669"/>
    <property type="project" value="TreeGrafter"/>
</dbReference>
<dbReference type="OrthoDB" id="112668at2759"/>
<evidence type="ECO:0000259" key="3">
    <source>
        <dbReference type="PROSITE" id="PS50020"/>
    </source>
</evidence>
<evidence type="ECO:0000313" key="6">
    <source>
        <dbReference type="Proteomes" id="UP000801492"/>
    </source>
</evidence>
<evidence type="ECO:0000259" key="4">
    <source>
        <dbReference type="PROSITE" id="PS50137"/>
    </source>
</evidence>
<dbReference type="PROSITE" id="PS50137">
    <property type="entry name" value="DS_RBD"/>
    <property type="match status" value="1"/>
</dbReference>
<dbReference type="CDD" id="cd19868">
    <property type="entry name" value="DSRM_DGCR8_rpt2"/>
    <property type="match status" value="1"/>
</dbReference>
<sequence length="562" mass="64170">MEDPTDQNNIADDIQVENDNQKNYCPFNTNDESQDEVNNDVRKFHVLDEVQNDTDSQESDSDSDIPDDEVERMLDEAYNGKKRSAEDAGLADEEGEKPFEEKDKIVLIEKGQNHFDILPEGWIQVTHNSGMPLYLHKPSRVCTFAKPYFLGSGSARKHEVPLSALPCLNYRKALEEEFEKSKTTLTKDDLPNARIETAKENIQAHNLTPHQVHEYCEKLFQFRNIKVMRFKSWSQRRQFHKKKKHEKQLQRPTLPDGTKLITFPIQNADGETQSQNPKREWIMNPNGRSYICILHEYVQHALKKQPTYKFTELENAATPYAATISINDMQYGIGYGTSKKQAKSEAARATLEILIPEMRSKISSDSKTSSNASKAQDQDLSFFDEIKIEDPRVAEFCAKTTEPSPHDILLTCLQRNFGLGNIQISYQGNTLKHQKSEFTMTVGKHTATVVCKNKRDGKQRASQAILQALHPHIHTWGSLLRLYGNRSVKTFKEKKLEEQEITLLQSKAAINSPNFAILDKLKLELSKLKEKRDAIKPIGVFIPPETEKLPTLSSSNLKNVDL</sequence>
<dbReference type="Pfam" id="PF00035">
    <property type="entry name" value="dsrm"/>
    <property type="match status" value="1"/>
</dbReference>
<dbReference type="GO" id="GO:0020037">
    <property type="term" value="F:heme binding"/>
    <property type="evidence" value="ECO:0007669"/>
    <property type="project" value="InterPro"/>
</dbReference>
<feature type="region of interest" description="Disordered" evidence="2">
    <location>
        <begin position="1"/>
        <end position="36"/>
    </location>
</feature>
<dbReference type="Gene3D" id="3.30.160.20">
    <property type="match status" value="2"/>
</dbReference>
<dbReference type="Gene3D" id="2.20.70.10">
    <property type="match status" value="1"/>
</dbReference>
<dbReference type="PANTHER" id="PTHR13482:SF3">
    <property type="entry name" value="MICROPROCESSOR COMPLEX SUBUNIT DGCR8"/>
    <property type="match status" value="1"/>
</dbReference>
<dbReference type="GO" id="GO:0070878">
    <property type="term" value="F:primary miRNA binding"/>
    <property type="evidence" value="ECO:0007669"/>
    <property type="project" value="TreeGrafter"/>
</dbReference>
<feature type="compositionally biased region" description="Polar residues" evidence="2">
    <location>
        <begin position="1"/>
        <end position="10"/>
    </location>
</feature>
<gene>
    <name evidence="5" type="ORF">ILUMI_23299</name>
</gene>